<dbReference type="EMBL" id="JBIHMK010000168">
    <property type="protein sequence ID" value="MFH0251793.1"/>
    <property type="molecule type" value="Genomic_DNA"/>
</dbReference>
<feature type="non-terminal residue" evidence="2">
    <location>
        <position position="1"/>
    </location>
</feature>
<evidence type="ECO:0000256" key="1">
    <source>
        <dbReference type="SAM" id="MobiDB-lite"/>
    </source>
</evidence>
<evidence type="ECO:0000313" key="3">
    <source>
        <dbReference type="Proteomes" id="UP001607069"/>
    </source>
</evidence>
<feature type="region of interest" description="Disordered" evidence="1">
    <location>
        <begin position="58"/>
        <end position="81"/>
    </location>
</feature>
<feature type="compositionally biased region" description="Polar residues" evidence="1">
    <location>
        <begin position="62"/>
        <end position="72"/>
    </location>
</feature>
<gene>
    <name evidence="2" type="ORF">ACG5V6_26740</name>
</gene>
<evidence type="ECO:0000313" key="2">
    <source>
        <dbReference type="EMBL" id="MFH0251793.1"/>
    </source>
</evidence>
<dbReference type="Proteomes" id="UP001607069">
    <property type="component" value="Unassembled WGS sequence"/>
</dbReference>
<name>A0ABW7I1A5_9ACTN</name>
<organism evidence="2 3">
    <name type="scientific">Streptomyces chitinivorans</name>
    <dbReference type="NCBI Taxonomy" id="1257027"/>
    <lineage>
        <taxon>Bacteria</taxon>
        <taxon>Bacillati</taxon>
        <taxon>Actinomycetota</taxon>
        <taxon>Actinomycetes</taxon>
        <taxon>Kitasatosporales</taxon>
        <taxon>Streptomycetaceae</taxon>
        <taxon>Streptomyces</taxon>
    </lineage>
</organism>
<protein>
    <submittedName>
        <fullName evidence="2">Energy-coupling factor transporter transmembrane protein EcfT</fullName>
    </submittedName>
</protein>
<reference evidence="2 3" key="1">
    <citation type="submission" date="2024-10" db="EMBL/GenBank/DDBJ databases">
        <authorList>
            <person name="Cho J.-C."/>
        </authorList>
    </citation>
    <scope>NUCLEOTIDE SEQUENCE [LARGE SCALE GENOMIC DNA]</scope>
    <source>
        <strain evidence="2 3">KCTC29696</strain>
    </source>
</reference>
<sequence length="81" mass="7944">SASGAAVGAAVVWAAARLPDALAPPPVPLTAPELPLWPAAAVLAGLLPAFVAPVPALRTETDAGSVSRTGQTPPAKETTRA</sequence>
<accession>A0ABW7I1A5</accession>
<keyword evidence="2" id="KW-0812">Transmembrane</keyword>
<keyword evidence="2" id="KW-0472">Membrane</keyword>
<proteinExistence type="predicted"/>
<comment type="caution">
    <text evidence="2">The sequence shown here is derived from an EMBL/GenBank/DDBJ whole genome shotgun (WGS) entry which is preliminary data.</text>
</comment>
<keyword evidence="3" id="KW-1185">Reference proteome</keyword>